<evidence type="ECO:0000313" key="3">
    <source>
        <dbReference type="EMBL" id="MDZ5758807.1"/>
    </source>
</evidence>
<accession>A0AAW9K5Z0</accession>
<organism evidence="3 4">
    <name type="scientific">Carnobacterium maltaromaticum</name>
    <name type="common">Carnobacterium piscicola</name>
    <dbReference type="NCBI Taxonomy" id="2751"/>
    <lineage>
        <taxon>Bacteria</taxon>
        <taxon>Bacillati</taxon>
        <taxon>Bacillota</taxon>
        <taxon>Bacilli</taxon>
        <taxon>Lactobacillales</taxon>
        <taxon>Carnobacteriaceae</taxon>
        <taxon>Carnobacterium</taxon>
    </lineage>
</organism>
<feature type="compositionally biased region" description="Basic and acidic residues" evidence="1">
    <location>
        <begin position="39"/>
        <end position="58"/>
    </location>
</feature>
<feature type="signal peptide" evidence="2">
    <location>
        <begin position="1"/>
        <end position="22"/>
    </location>
</feature>
<sequence length="425" mass="47169">MKSTKKLAIMATTALCALVLVACGGNDKKTETSSSAESSSEKKVTKKESKKESKKKVDSSSNEAGSEEFDKIVAGIKENLDAKEIKVLYADMKPQVFEQGTVTVSLDGYETLELNDFKQDFASKFRDNSDYAGLLLAKYTIVNTGKEDAYYSPIFGLDYSESKHGFSGSKNIMSEDVVDLSSTMVKKERKLTAGESVTGFLAFNIDGPSLDDMKKLAMVTMTIPAAYSKDEISKEARLGEEVKIELPVTDKGEETIAEKAKFYPDKITVDNMGTKTLLKEKKDIAETADYGEAKVTFNGYQFTEFVPNETEAPRFSDFENGIVLMTASFTIKNDGDEIIAPSTSSATLNVNNDSQRIMNSGMLLPRTTDNEIKKGEDKEWIQVFAFDKEQYDKIWKDKDFSIKVNLRQISGSLRKGEDVTFKLPK</sequence>
<dbReference type="Pfam" id="PF16781">
    <property type="entry name" value="DUF5068"/>
    <property type="match status" value="1"/>
</dbReference>
<keyword evidence="2" id="KW-0732">Signal</keyword>
<comment type="caution">
    <text evidence="3">The sequence shown here is derived from an EMBL/GenBank/DDBJ whole genome shotgun (WGS) entry which is preliminary data.</text>
</comment>
<evidence type="ECO:0000256" key="2">
    <source>
        <dbReference type="SAM" id="SignalP"/>
    </source>
</evidence>
<reference evidence="3" key="1">
    <citation type="submission" date="2023-08" db="EMBL/GenBank/DDBJ databases">
        <title>Genomic characterization of piscicolin 126 produced by Carnobacterium maltaromaticum CM22 strain isolated from salmon (Salmo salar).</title>
        <authorList>
            <person name="Gonzalez-Gragera E."/>
            <person name="Garcia-Lopez J.D."/>
            <person name="Teso-Perez C."/>
            <person name="Gimenez-Hernandez I."/>
            <person name="Peralta-Sanchez J.M."/>
            <person name="Valdivia E."/>
            <person name="Montalban-Lopez M."/>
            <person name="Martin-Platero A.M."/>
            <person name="Banos A."/>
            <person name="Martinez-Bueno M."/>
        </authorList>
    </citation>
    <scope>NUCLEOTIDE SEQUENCE</scope>
    <source>
        <strain evidence="3">CM22</strain>
    </source>
</reference>
<dbReference type="RefSeq" id="WP_322808923.1">
    <property type="nucleotide sequence ID" value="NZ_JAVBVO010000003.1"/>
</dbReference>
<feature type="region of interest" description="Disordered" evidence="1">
    <location>
        <begin position="27"/>
        <end position="62"/>
    </location>
</feature>
<feature type="chain" id="PRO_5043432286" evidence="2">
    <location>
        <begin position="23"/>
        <end position="425"/>
    </location>
</feature>
<proteinExistence type="predicted"/>
<dbReference type="AlphaFoldDB" id="A0AAW9K5Z0"/>
<dbReference type="EMBL" id="JAVBVO010000003">
    <property type="protein sequence ID" value="MDZ5758807.1"/>
    <property type="molecule type" value="Genomic_DNA"/>
</dbReference>
<protein>
    <submittedName>
        <fullName evidence="3">DUF5068 domain-containing protein</fullName>
    </submittedName>
</protein>
<dbReference type="PROSITE" id="PS51257">
    <property type="entry name" value="PROKAR_LIPOPROTEIN"/>
    <property type="match status" value="1"/>
</dbReference>
<name>A0AAW9K5Z0_CARML</name>
<dbReference type="Gene3D" id="2.60.40.4170">
    <property type="match status" value="1"/>
</dbReference>
<evidence type="ECO:0000313" key="4">
    <source>
        <dbReference type="Proteomes" id="UP001290462"/>
    </source>
</evidence>
<gene>
    <name evidence="3" type="ORF">RAK27_09095</name>
</gene>
<evidence type="ECO:0000256" key="1">
    <source>
        <dbReference type="SAM" id="MobiDB-lite"/>
    </source>
</evidence>
<dbReference type="Proteomes" id="UP001290462">
    <property type="component" value="Unassembled WGS sequence"/>
</dbReference>
<dbReference type="InterPro" id="IPR031888">
    <property type="entry name" value="DUF5068"/>
</dbReference>